<protein>
    <submittedName>
        <fullName evidence="1">Uncharacterized protein</fullName>
    </submittedName>
</protein>
<sequence>MKSFKFPSPLLLFALLVACSTDECSCEGWETRGYPASRLEQTVPSAGQVRLTPSGIDFVDQQVPYLLDQFLVDGLNFCIPPDTSGNPDICVDSTCSSGQPGCQVGLILEDREIRTVPNNRLEIELTISINQRLNFDYSTFIGTVNCYVQVFKDGASESTRADIVGTVPITLGIDGASATKELTIDIGDVDVNLDDVDFKIHGRGNVGDTIACEGASLVRGLFRSTIENQIKGILNDTVGGIADEQTCTRCGGEFGACAAGSCQDGICRYPSSACVPRPLGVEGRLGLGGLLGDFTAAPAASVDVIAKAGDHAQVNTGVSVGMRLGADPVAINQCIPADPTRRPSNNAVPVSPVINADRTPDDRPFHLGIGIHQSAVEQILWSTWASGVACLDVSTDDVDQLNTSTFALPAPSVRDLITPQSTAQMAIVPQKAPRVVFGENTVTESGGTYEVNQPLIELIWEDLDIHIFGWAQERMLRLFTLRVDFRLPVALVPDGQGNILPVMPALETGLTNIRVQRTELLTEDPQRIIDLVPLLIGFAGPQLAGAIPEAVAVPEFLGFRLDLEQRDIIGADKNEFLAIFARLERTTQNQTVGVQAFVRGHELDLSRRTPSGLIRPTLVVDAGALAPGLGTESSPEFEYQYRVDGGFWSMFERGPELRISDPLLMAQGRHKVDIRARLKGEVAAVSKVVTLDVDIDIEPPTIETNTSSAGVKISAEDINPTEVRWRGPDGQWSPWSAKTEIDVQKLPRGPRVVVEVEARDAFGLRSYQEVEVDTSSTPVKSGCAVGGAGLGPLWLIGFALFFGRRRRFAALIAALFLGTVGCKGEISTNATQRCFGPECQVEQACEVDSDCAGICPENTGGICENGSCQCVLACAGGCGDGEFCCLGTGACVDEMPVCEQACDAGYEARVVGTPNRMTCAIDGGGCECVALPPIPIGVHGPYLSMDSNDSLTVLATYNHTYKDLMVGRVNADNTITWSFVDGVPETGAIEGDPEGWRGGTKAAGDAVGTHTAIAIDAAGGLHVVYRDETNEVLKYAKGLPVGDAWDWQFEVLEEAGDPRWPSIVVEADTVHVIYSREGAMSELVHRSFAVSAGAAGAAGASETVVDSAEPTEPTKDYPARMGAYTSLSRIPGGGVFAVWWNGATRRVGRAEFSGQWSEPEYLAAGSGPYASGQVDAQGAHHIVFQQSSGLRYSKFGDTTETLRVHDGLRDSGEYFTGTIGESARIVLNGAQVIVAFQDAFDRAIWFAEIQGEAFQASKVPLTATEAHGLFTVLSHNGQLAAHFVVDRTKEPWGFVRVDSR</sequence>
<dbReference type="PROSITE" id="PS51257">
    <property type="entry name" value="PROKAR_LIPOPROTEIN"/>
    <property type="match status" value="1"/>
</dbReference>
<dbReference type="Proteomes" id="UP000321595">
    <property type="component" value="Chromosome"/>
</dbReference>
<evidence type="ECO:0000313" key="2">
    <source>
        <dbReference type="Proteomes" id="UP000321595"/>
    </source>
</evidence>
<dbReference type="KEGG" id="bbae:FRD01_11555"/>
<accession>A0A5B8XWL2</accession>
<dbReference type="Gene3D" id="3.15.10.10">
    <property type="entry name" value="Bactericidal permeability-increasing protein, domain 1"/>
    <property type="match status" value="1"/>
</dbReference>
<dbReference type="RefSeq" id="WP_146959768.1">
    <property type="nucleotide sequence ID" value="NZ_CP042467.1"/>
</dbReference>
<proteinExistence type="predicted"/>
<name>A0A5B8XWL2_9DELT</name>
<organism evidence="1 2">
    <name type="scientific">Microvenator marinus</name>
    <dbReference type="NCBI Taxonomy" id="2600177"/>
    <lineage>
        <taxon>Bacteria</taxon>
        <taxon>Deltaproteobacteria</taxon>
        <taxon>Bradymonadales</taxon>
        <taxon>Microvenatoraceae</taxon>
        <taxon>Microvenator</taxon>
    </lineage>
</organism>
<dbReference type="EMBL" id="CP042467">
    <property type="protein sequence ID" value="QED27859.1"/>
    <property type="molecule type" value="Genomic_DNA"/>
</dbReference>
<reference evidence="1 2" key="1">
    <citation type="submission" date="2019-08" db="EMBL/GenBank/DDBJ databases">
        <authorList>
            <person name="Liang Q."/>
        </authorList>
    </citation>
    <scope>NUCLEOTIDE SEQUENCE [LARGE SCALE GENOMIC DNA]</scope>
    <source>
        <strain evidence="1 2">V1718</strain>
    </source>
</reference>
<dbReference type="OrthoDB" id="5476000at2"/>
<keyword evidence="2" id="KW-1185">Reference proteome</keyword>
<evidence type="ECO:0000313" key="1">
    <source>
        <dbReference type="EMBL" id="QED27859.1"/>
    </source>
</evidence>
<gene>
    <name evidence="1" type="ORF">FRD01_11555</name>
</gene>